<keyword evidence="12" id="KW-0472">Membrane</keyword>
<evidence type="ECO:0000256" key="5">
    <source>
        <dbReference type="ARBA" id="ARBA00022723"/>
    </source>
</evidence>
<dbReference type="GO" id="GO:0003697">
    <property type="term" value="F:single-stranded DNA binding"/>
    <property type="evidence" value="ECO:0007669"/>
    <property type="project" value="TreeGrafter"/>
</dbReference>
<gene>
    <name evidence="13" type="ORF">TrVE_jg4435</name>
</gene>
<evidence type="ECO:0000256" key="4">
    <source>
        <dbReference type="ARBA" id="ARBA00022722"/>
    </source>
</evidence>
<dbReference type="GO" id="GO:0006302">
    <property type="term" value="P:double-strand break repair"/>
    <property type="evidence" value="ECO:0007669"/>
    <property type="project" value="TreeGrafter"/>
</dbReference>
<dbReference type="PANTHER" id="PTHR15822:SF4">
    <property type="entry name" value="TYROSYL-DNA PHOSPHODIESTERASE 2"/>
    <property type="match status" value="1"/>
</dbReference>
<dbReference type="InterPro" id="IPR036691">
    <property type="entry name" value="Endo/exonu/phosph_ase_sf"/>
</dbReference>
<keyword evidence="6" id="KW-0227">DNA damage</keyword>
<comment type="caution">
    <text evidence="13">The sequence shown here is derived from an EMBL/GenBank/DDBJ whole genome shotgun (WGS) entry which is preliminary data.</text>
</comment>
<reference evidence="14" key="1">
    <citation type="journal article" date="2023" name="Commun. Biol.">
        <title>Genome analysis of Parmales, the sister group of diatoms, reveals the evolutionary specialization of diatoms from phago-mixotrophs to photoautotrophs.</title>
        <authorList>
            <person name="Ban H."/>
            <person name="Sato S."/>
            <person name="Yoshikawa S."/>
            <person name="Yamada K."/>
            <person name="Nakamura Y."/>
            <person name="Ichinomiya M."/>
            <person name="Sato N."/>
            <person name="Blanc-Mathieu R."/>
            <person name="Endo H."/>
            <person name="Kuwata A."/>
            <person name="Ogata H."/>
        </authorList>
    </citation>
    <scope>NUCLEOTIDE SEQUENCE [LARGE SCALE GENOMIC DNA]</scope>
    <source>
        <strain evidence="14">NIES 3699</strain>
    </source>
</reference>
<dbReference type="EMBL" id="BRXX01000056">
    <property type="protein sequence ID" value="GMH86102.1"/>
    <property type="molecule type" value="Genomic_DNA"/>
</dbReference>
<evidence type="ECO:0000313" key="13">
    <source>
        <dbReference type="EMBL" id="GMH86102.1"/>
    </source>
</evidence>
<evidence type="ECO:0000256" key="11">
    <source>
        <dbReference type="SAM" id="MobiDB-lite"/>
    </source>
</evidence>
<evidence type="ECO:0000256" key="1">
    <source>
        <dbReference type="ARBA" id="ARBA00001936"/>
    </source>
</evidence>
<dbReference type="InterPro" id="IPR051547">
    <property type="entry name" value="TDP2-like"/>
</dbReference>
<evidence type="ECO:0000256" key="10">
    <source>
        <dbReference type="ARBA" id="ARBA00023242"/>
    </source>
</evidence>
<dbReference type="GO" id="GO:0070260">
    <property type="term" value="F:5'-tyrosyl-DNA phosphodiesterase activity"/>
    <property type="evidence" value="ECO:0007669"/>
    <property type="project" value="TreeGrafter"/>
</dbReference>
<accession>A0A9W7EPJ9</accession>
<keyword evidence="8" id="KW-0460">Magnesium</keyword>
<dbReference type="GO" id="GO:0046872">
    <property type="term" value="F:metal ion binding"/>
    <property type="evidence" value="ECO:0007669"/>
    <property type="project" value="UniProtKB-KW"/>
</dbReference>
<evidence type="ECO:0000256" key="8">
    <source>
        <dbReference type="ARBA" id="ARBA00022842"/>
    </source>
</evidence>
<name>A0A9W7EPJ9_9STRA</name>
<protein>
    <recommendedName>
        <fullName evidence="15">Endonuclease/exonuclease/phosphatase domain-containing protein</fullName>
    </recommendedName>
</protein>
<organism evidence="13 14">
    <name type="scientific">Triparma verrucosa</name>
    <dbReference type="NCBI Taxonomy" id="1606542"/>
    <lineage>
        <taxon>Eukaryota</taxon>
        <taxon>Sar</taxon>
        <taxon>Stramenopiles</taxon>
        <taxon>Ochrophyta</taxon>
        <taxon>Bolidophyceae</taxon>
        <taxon>Parmales</taxon>
        <taxon>Triparmaceae</taxon>
        <taxon>Triparma</taxon>
    </lineage>
</organism>
<keyword evidence="12" id="KW-1133">Transmembrane helix</keyword>
<feature type="transmembrane region" description="Helical" evidence="12">
    <location>
        <begin position="192"/>
        <end position="209"/>
    </location>
</feature>
<evidence type="ECO:0000256" key="6">
    <source>
        <dbReference type="ARBA" id="ARBA00022763"/>
    </source>
</evidence>
<dbReference type="AlphaFoldDB" id="A0A9W7EPJ9"/>
<evidence type="ECO:0000256" key="12">
    <source>
        <dbReference type="SAM" id="Phobius"/>
    </source>
</evidence>
<dbReference type="SUPFAM" id="SSF56219">
    <property type="entry name" value="DNase I-like"/>
    <property type="match status" value="1"/>
</dbReference>
<evidence type="ECO:0008006" key="15">
    <source>
        <dbReference type="Google" id="ProtNLM"/>
    </source>
</evidence>
<dbReference type="GO" id="GO:0005634">
    <property type="term" value="C:nucleus"/>
    <property type="evidence" value="ECO:0007669"/>
    <property type="project" value="UniProtKB-SubCell"/>
</dbReference>
<keyword evidence="9" id="KW-0234">DNA repair</keyword>
<evidence type="ECO:0000256" key="2">
    <source>
        <dbReference type="ARBA" id="ARBA00001946"/>
    </source>
</evidence>
<feature type="compositionally biased region" description="Basic residues" evidence="11">
    <location>
        <begin position="1"/>
        <end position="13"/>
    </location>
</feature>
<evidence type="ECO:0000256" key="3">
    <source>
        <dbReference type="ARBA" id="ARBA00004123"/>
    </source>
</evidence>
<dbReference type="Gene3D" id="3.60.10.10">
    <property type="entry name" value="Endonuclease/exonuclease/phosphatase"/>
    <property type="match status" value="2"/>
</dbReference>
<dbReference type="GO" id="GO:0005737">
    <property type="term" value="C:cytoplasm"/>
    <property type="evidence" value="ECO:0007669"/>
    <property type="project" value="TreeGrafter"/>
</dbReference>
<proteinExistence type="predicted"/>
<sequence>MPPRSRSRSRSTSRSKAATKSPSSKSPGRKKSPSRSSTKSSRSRSASRPPAPAGNSVRVLTFNIRGFFDRFNERCPFMLDTITRVNPNIACFQECMVNNAGVDKMIAKSLSEHNNYSPYSFHSDASIVTNIKEYGTQGTDYDKVTVTIFSGLITAICLIVQIPILGSILARLPLLLEKIREITGHITGVDIFSLYYVFLGPFFGISCVVDEKRCRIGSPKNDVLVYQPFETKTSKRLHLGTAQRIKIMGQDNKPLFWIVNIHYCSITNDVGKKIREEETQRVLDWMKPKLKETGGRVVIVGDHNTLMKKENVCKLYEKAGYSSAYKKVHGAEPKSTWPSGLKAIYMDVDGPMEGVCLDFIWTKGNLSVSNAGLAGDIPHKDDETLYPSDHVGIWADVEVS</sequence>
<keyword evidence="7" id="KW-0378">Hydrolase</keyword>
<evidence type="ECO:0000313" key="14">
    <source>
        <dbReference type="Proteomes" id="UP001165160"/>
    </source>
</evidence>
<dbReference type="Proteomes" id="UP001165160">
    <property type="component" value="Unassembled WGS sequence"/>
</dbReference>
<feature type="compositionally biased region" description="Low complexity" evidence="11">
    <location>
        <begin position="34"/>
        <end position="48"/>
    </location>
</feature>
<comment type="cofactor">
    <cofactor evidence="2">
        <name>Mg(2+)</name>
        <dbReference type="ChEBI" id="CHEBI:18420"/>
    </cofactor>
</comment>
<evidence type="ECO:0000256" key="9">
    <source>
        <dbReference type="ARBA" id="ARBA00023204"/>
    </source>
</evidence>
<keyword evidence="14" id="KW-1185">Reference proteome</keyword>
<feature type="compositionally biased region" description="Low complexity" evidence="11">
    <location>
        <begin position="14"/>
        <end position="26"/>
    </location>
</feature>
<dbReference type="PANTHER" id="PTHR15822">
    <property type="entry name" value="TRAF AND TNF RECEPTOR-ASSOCIATED PROTEIN"/>
    <property type="match status" value="1"/>
</dbReference>
<keyword evidence="10" id="KW-0539">Nucleus</keyword>
<comment type="cofactor">
    <cofactor evidence="1">
        <name>Mn(2+)</name>
        <dbReference type="ChEBI" id="CHEBI:29035"/>
    </cofactor>
</comment>
<keyword evidence="5" id="KW-0479">Metal-binding</keyword>
<evidence type="ECO:0000256" key="7">
    <source>
        <dbReference type="ARBA" id="ARBA00022801"/>
    </source>
</evidence>
<feature type="transmembrane region" description="Helical" evidence="12">
    <location>
        <begin position="146"/>
        <end position="172"/>
    </location>
</feature>
<keyword evidence="4" id="KW-0540">Nuclease</keyword>
<comment type="subcellular location">
    <subcellularLocation>
        <location evidence="3">Nucleus</location>
    </subcellularLocation>
</comment>
<keyword evidence="12" id="KW-0812">Transmembrane</keyword>
<feature type="region of interest" description="Disordered" evidence="11">
    <location>
        <begin position="1"/>
        <end position="55"/>
    </location>
</feature>
<dbReference type="GO" id="GO:0004518">
    <property type="term" value="F:nuclease activity"/>
    <property type="evidence" value="ECO:0007669"/>
    <property type="project" value="UniProtKB-KW"/>
</dbReference>